<accession>A0A9J5XRW1</accession>
<dbReference type="Proteomes" id="UP000824120">
    <property type="component" value="Chromosome 8"/>
</dbReference>
<evidence type="ECO:0000313" key="2">
    <source>
        <dbReference type="Proteomes" id="UP000824120"/>
    </source>
</evidence>
<name>A0A9J5XRW1_SOLCO</name>
<proteinExistence type="predicted"/>
<sequence length="104" mass="12406">MDYRLNENDWNDVKELIKNLKVFYLATKQIFGLNYPTICSVLPNICAISNNQDFETPILTTVKHSIKIETRKLYYLYNSHRKSVVRNEQHETSRCIYNEDDMLE</sequence>
<evidence type="ECO:0000313" key="1">
    <source>
        <dbReference type="EMBL" id="KAG5589872.1"/>
    </source>
</evidence>
<dbReference type="EMBL" id="JACXVP010000008">
    <property type="protein sequence ID" value="KAG5589872.1"/>
    <property type="molecule type" value="Genomic_DNA"/>
</dbReference>
<organism evidence="1 2">
    <name type="scientific">Solanum commersonii</name>
    <name type="common">Commerson's wild potato</name>
    <name type="synonym">Commerson's nightshade</name>
    <dbReference type="NCBI Taxonomy" id="4109"/>
    <lineage>
        <taxon>Eukaryota</taxon>
        <taxon>Viridiplantae</taxon>
        <taxon>Streptophyta</taxon>
        <taxon>Embryophyta</taxon>
        <taxon>Tracheophyta</taxon>
        <taxon>Spermatophyta</taxon>
        <taxon>Magnoliopsida</taxon>
        <taxon>eudicotyledons</taxon>
        <taxon>Gunneridae</taxon>
        <taxon>Pentapetalae</taxon>
        <taxon>asterids</taxon>
        <taxon>lamiids</taxon>
        <taxon>Solanales</taxon>
        <taxon>Solanaceae</taxon>
        <taxon>Solanoideae</taxon>
        <taxon>Solaneae</taxon>
        <taxon>Solanum</taxon>
    </lineage>
</organism>
<gene>
    <name evidence="1" type="ORF">H5410_040386</name>
</gene>
<dbReference type="AlphaFoldDB" id="A0A9J5XRW1"/>
<comment type="caution">
    <text evidence="1">The sequence shown here is derived from an EMBL/GenBank/DDBJ whole genome shotgun (WGS) entry which is preliminary data.</text>
</comment>
<dbReference type="OrthoDB" id="1676881at2759"/>
<reference evidence="1 2" key="1">
    <citation type="submission" date="2020-09" db="EMBL/GenBank/DDBJ databases">
        <title>De no assembly of potato wild relative species, Solanum commersonii.</title>
        <authorList>
            <person name="Cho K."/>
        </authorList>
    </citation>
    <scope>NUCLEOTIDE SEQUENCE [LARGE SCALE GENOMIC DNA]</scope>
    <source>
        <strain evidence="1">LZ3.2</strain>
        <tissue evidence="1">Leaf</tissue>
    </source>
</reference>
<keyword evidence="2" id="KW-1185">Reference proteome</keyword>
<protein>
    <submittedName>
        <fullName evidence="1">Uncharacterized protein</fullName>
    </submittedName>
</protein>
<feature type="non-terminal residue" evidence="1">
    <location>
        <position position="1"/>
    </location>
</feature>